<dbReference type="EMBL" id="CAJNDS010002536">
    <property type="protein sequence ID" value="CAE7516159.1"/>
    <property type="molecule type" value="Genomic_DNA"/>
</dbReference>
<accession>A0A812TBM1</accession>
<keyword evidence="3" id="KW-0732">Signal</keyword>
<feature type="coiled-coil region" evidence="1">
    <location>
        <begin position="108"/>
        <end position="157"/>
    </location>
</feature>
<proteinExistence type="predicted"/>
<dbReference type="OrthoDB" id="437540at2759"/>
<gene>
    <name evidence="4" type="ORF">SNAT2548_LOCUS28890</name>
</gene>
<feature type="compositionally biased region" description="Polar residues" evidence="2">
    <location>
        <begin position="590"/>
        <end position="614"/>
    </location>
</feature>
<evidence type="ECO:0000256" key="2">
    <source>
        <dbReference type="SAM" id="MobiDB-lite"/>
    </source>
</evidence>
<keyword evidence="5" id="KW-1185">Reference proteome</keyword>
<evidence type="ECO:0000313" key="4">
    <source>
        <dbReference type="EMBL" id="CAE7516159.1"/>
    </source>
</evidence>
<feature type="signal peptide" evidence="3">
    <location>
        <begin position="1"/>
        <end position="19"/>
    </location>
</feature>
<evidence type="ECO:0000256" key="1">
    <source>
        <dbReference type="SAM" id="Coils"/>
    </source>
</evidence>
<feature type="region of interest" description="Disordered" evidence="2">
    <location>
        <begin position="590"/>
        <end position="625"/>
    </location>
</feature>
<feature type="compositionally biased region" description="Basic and acidic residues" evidence="2">
    <location>
        <begin position="233"/>
        <end position="253"/>
    </location>
</feature>
<organism evidence="4 5">
    <name type="scientific">Symbiodinium natans</name>
    <dbReference type="NCBI Taxonomy" id="878477"/>
    <lineage>
        <taxon>Eukaryota</taxon>
        <taxon>Sar</taxon>
        <taxon>Alveolata</taxon>
        <taxon>Dinophyceae</taxon>
        <taxon>Suessiales</taxon>
        <taxon>Symbiodiniaceae</taxon>
        <taxon>Symbiodinium</taxon>
    </lineage>
</organism>
<reference evidence="4" key="1">
    <citation type="submission" date="2021-02" db="EMBL/GenBank/DDBJ databases">
        <authorList>
            <person name="Dougan E. K."/>
            <person name="Rhodes N."/>
            <person name="Thang M."/>
            <person name="Chan C."/>
        </authorList>
    </citation>
    <scope>NUCLEOTIDE SEQUENCE</scope>
</reference>
<feature type="chain" id="PRO_5032801672" evidence="3">
    <location>
        <begin position="20"/>
        <end position="625"/>
    </location>
</feature>
<evidence type="ECO:0000313" key="5">
    <source>
        <dbReference type="Proteomes" id="UP000604046"/>
    </source>
</evidence>
<dbReference type="AlphaFoldDB" id="A0A812TBM1"/>
<dbReference type="Proteomes" id="UP000604046">
    <property type="component" value="Unassembled WGS sequence"/>
</dbReference>
<protein>
    <submittedName>
        <fullName evidence="4">Uncharacterized protein</fullName>
    </submittedName>
</protein>
<evidence type="ECO:0000256" key="3">
    <source>
        <dbReference type="SAM" id="SignalP"/>
    </source>
</evidence>
<sequence length="625" mass="67873">MSCRALGLGLLALSLGVTATRNEPGASFLGVHEGRDKERMAMVPGAISRALQGAARSSKVQVKALSDAQDEAGQGMTYENLIQTLLEPGYDLTETSRKAKLEFAAAKKMALLEDAKRQETACEEEETRGNHSCLLLVPAAERKKREALVNLEKANSEHTMHSAALDQARDLWNKLSSELEVLQKGVKAQETALMETLYAMETALDAKKKEVEAKREQRDAAQADMTLKEDKVKAAGHLKKESEEQQMAAEKRSQQAQEALEEIRTKVKEAVEEALKAQLEQAEAADQLTEAQRNHERGAESMRLLRKLKAAVEDFFSAIDALDQSMMAGTGKAHERILIDPNLEPTLRKYNLMVAAFGDVFSFDDAVFKKIEPAIEQIVDNTKADLELLCDPTRELGQSMAESPELEEKCWTNLWQKVGINELPFPGQETDQVSGNPNFEASIDAEIVEDNRVAVPVLTNAVQVAPENPTALTTPGVDVLERLATPEDEQSGAMTSTMSSTQNMDDLLSEETIISPEMTSTTAQDVANLALDSLGTETSTTATADDIAELLGPDSMESSKARIAKAIDSAEALGTSTTEDVAQLLSMDSASPTASMTGETPKTENTLTGDTGNLQEIMPTRSVDD</sequence>
<comment type="caution">
    <text evidence="4">The sequence shown here is derived from an EMBL/GenBank/DDBJ whole genome shotgun (WGS) entry which is preliminary data.</text>
</comment>
<feature type="region of interest" description="Disordered" evidence="2">
    <location>
        <begin position="233"/>
        <end position="257"/>
    </location>
</feature>
<keyword evidence="1" id="KW-0175">Coiled coil</keyword>
<name>A0A812TBM1_9DINO</name>